<dbReference type="InterPro" id="IPR012347">
    <property type="entry name" value="Ferritin-like"/>
</dbReference>
<sequence length="218" mass="24032">MKFKTCCKVPLPCQRITAPPLSKKGGPFFIRRGSFETSQAVFSAEKHSWYRAFRGECFGNMPLGGCKMSTPCSCVAGLRIALEMERRGRSLYLRAAQFAREESLRALLLELADEELEHHTVFSAMLEALGAPPLSPEENALAAARAADVFFPGGLMQIAQEGALATQEHMLEAAIQAERDSIDFYERLMDSLPADGRDAIAAIVQEERGHLRALTARK</sequence>
<name>A0A9D1CJ99_9FIRM</name>
<evidence type="ECO:0000313" key="3">
    <source>
        <dbReference type="Proteomes" id="UP000886819"/>
    </source>
</evidence>
<evidence type="ECO:0000313" key="2">
    <source>
        <dbReference type="EMBL" id="HIQ63168.1"/>
    </source>
</evidence>
<dbReference type="InterPro" id="IPR003251">
    <property type="entry name" value="Rr_diiron-bd_dom"/>
</dbReference>
<dbReference type="InterPro" id="IPR009078">
    <property type="entry name" value="Ferritin-like_SF"/>
</dbReference>
<proteinExistence type="predicted"/>
<dbReference type="SUPFAM" id="SSF47240">
    <property type="entry name" value="Ferritin-like"/>
    <property type="match status" value="1"/>
</dbReference>
<dbReference type="Proteomes" id="UP000886819">
    <property type="component" value="Unassembled WGS sequence"/>
</dbReference>
<gene>
    <name evidence="2" type="ORF">IAA66_06220</name>
</gene>
<dbReference type="AlphaFoldDB" id="A0A9D1CJ99"/>
<dbReference type="Gene3D" id="1.20.1260.10">
    <property type="match status" value="1"/>
</dbReference>
<organism evidence="2 3">
    <name type="scientific">Candidatus Avichristensenella intestinipullorum</name>
    <dbReference type="NCBI Taxonomy" id="2840693"/>
    <lineage>
        <taxon>Bacteria</taxon>
        <taxon>Bacillati</taxon>
        <taxon>Bacillota</taxon>
        <taxon>Clostridia</taxon>
        <taxon>Candidatus Avichristensenella</taxon>
    </lineage>
</organism>
<dbReference type="GO" id="GO:0016491">
    <property type="term" value="F:oxidoreductase activity"/>
    <property type="evidence" value="ECO:0007669"/>
    <property type="project" value="InterPro"/>
</dbReference>
<reference evidence="2" key="1">
    <citation type="submission" date="2020-10" db="EMBL/GenBank/DDBJ databases">
        <authorList>
            <person name="Gilroy R."/>
        </authorList>
    </citation>
    <scope>NUCLEOTIDE SEQUENCE</scope>
    <source>
        <strain evidence="2">ChiHile30-977</strain>
    </source>
</reference>
<comment type="caution">
    <text evidence="2">The sequence shown here is derived from an EMBL/GenBank/DDBJ whole genome shotgun (WGS) entry which is preliminary data.</text>
</comment>
<feature type="domain" description="Rubrerythrin diiron-binding" evidence="1">
    <location>
        <begin position="78"/>
        <end position="215"/>
    </location>
</feature>
<dbReference type="Pfam" id="PF02915">
    <property type="entry name" value="Rubrerythrin"/>
    <property type="match status" value="1"/>
</dbReference>
<dbReference type="EMBL" id="DVFI01000092">
    <property type="protein sequence ID" value="HIQ63168.1"/>
    <property type="molecule type" value="Genomic_DNA"/>
</dbReference>
<dbReference type="CDD" id="cd01045">
    <property type="entry name" value="Ferritin_like_AB"/>
    <property type="match status" value="1"/>
</dbReference>
<accession>A0A9D1CJ99</accession>
<protein>
    <submittedName>
        <fullName evidence="2">Ferritin family protein</fullName>
    </submittedName>
</protein>
<evidence type="ECO:0000259" key="1">
    <source>
        <dbReference type="Pfam" id="PF02915"/>
    </source>
</evidence>
<dbReference type="GO" id="GO:0046872">
    <property type="term" value="F:metal ion binding"/>
    <property type="evidence" value="ECO:0007669"/>
    <property type="project" value="InterPro"/>
</dbReference>
<reference evidence="2" key="2">
    <citation type="journal article" date="2021" name="PeerJ">
        <title>Extensive microbial diversity within the chicken gut microbiome revealed by metagenomics and culture.</title>
        <authorList>
            <person name="Gilroy R."/>
            <person name="Ravi A."/>
            <person name="Getino M."/>
            <person name="Pursley I."/>
            <person name="Horton D.L."/>
            <person name="Alikhan N.F."/>
            <person name="Baker D."/>
            <person name="Gharbi K."/>
            <person name="Hall N."/>
            <person name="Watson M."/>
            <person name="Adriaenssens E.M."/>
            <person name="Foster-Nyarko E."/>
            <person name="Jarju S."/>
            <person name="Secka A."/>
            <person name="Antonio M."/>
            <person name="Oren A."/>
            <person name="Chaudhuri R.R."/>
            <person name="La Ragione R."/>
            <person name="Hildebrand F."/>
            <person name="Pallen M.J."/>
        </authorList>
    </citation>
    <scope>NUCLEOTIDE SEQUENCE</scope>
    <source>
        <strain evidence="2">ChiHile30-977</strain>
    </source>
</reference>